<dbReference type="AlphaFoldDB" id="A0A6H1UES3"/>
<dbReference type="EMBL" id="CP051180">
    <property type="protein sequence ID" value="QIZ77129.1"/>
    <property type="molecule type" value="Genomic_DNA"/>
</dbReference>
<keyword evidence="3 6" id="KW-0812">Transmembrane</keyword>
<feature type="transmembrane region" description="Helical" evidence="6">
    <location>
        <begin position="151"/>
        <end position="168"/>
    </location>
</feature>
<feature type="transmembrane region" description="Helical" evidence="6">
    <location>
        <begin position="27"/>
        <end position="44"/>
    </location>
</feature>
<feature type="transmembrane region" description="Helical" evidence="6">
    <location>
        <begin position="266"/>
        <end position="283"/>
    </location>
</feature>
<evidence type="ECO:0000256" key="6">
    <source>
        <dbReference type="SAM" id="Phobius"/>
    </source>
</evidence>
<dbReference type="PANTHER" id="PTHR43652">
    <property type="entry name" value="BASIC AMINO ACID ANTIPORTER YFCC-RELATED"/>
    <property type="match status" value="1"/>
</dbReference>
<proteinExistence type="predicted"/>
<feature type="transmembrane region" description="Helical" evidence="6">
    <location>
        <begin position="351"/>
        <end position="373"/>
    </location>
</feature>
<sequence length="475" mass="50522">MPKANTLPSAAQMSALEQSAKGVNHPFLSLIIMVIVAAIATYIIPAGEFERVAFEGRTIVNPDSFTPLASNPTTVAGFFEAFFAGFKSAAGVMGVVLFVGGAFGVMKYMGVLDAAVYGLTEKLKERGLKVIAPIVMTAIAINVTFTGMRELDVIFITLMIPICIKLGYDAITALGIVLLSSCAGFAAALANPFFTGIAHNIAELPIYSGMWYRAIFMVFMLLTGMAYVLHYAAKIKADPTKSLLHGSNYQYDTNVEVKSLSGREKAAGVSFLLIFGYMIYGTLAMSFGFTEMAGCFMAAAMIPGIIGGLSANKICDYWTRGASDVLVAALIIFFARSIMSIMEDAKIIDSIIFYLSQFLIGGSELVSAAAIYITQGIINLIIPSGSGQAVITMPIIVPLADMGGVTRQVAALASQLGDGISNYIYPTNGGLLAVLALARIPYGKWVKFFLPLFLFWTGAALIAVIIAQMIGLGPF</sequence>
<reference evidence="7 8" key="1">
    <citation type="submission" date="2020-04" db="EMBL/GenBank/DDBJ databases">
        <title>Ferrimonas sp. S7 isolated from sea water.</title>
        <authorList>
            <person name="Bae S.S."/>
            <person name="Baek K."/>
        </authorList>
    </citation>
    <scope>NUCLEOTIDE SEQUENCE [LARGE SCALE GENOMIC DNA]</scope>
    <source>
        <strain evidence="7 8">S7</strain>
    </source>
</reference>
<protein>
    <submittedName>
        <fullName evidence="7">YfcC family protein</fullName>
    </submittedName>
</protein>
<feature type="transmembrane region" description="Helical" evidence="6">
    <location>
        <begin position="380"/>
        <end position="400"/>
    </location>
</feature>
<feature type="transmembrane region" description="Helical" evidence="6">
    <location>
        <begin position="289"/>
        <end position="309"/>
    </location>
</feature>
<dbReference type="RefSeq" id="WP_168660390.1">
    <property type="nucleotide sequence ID" value="NZ_CP051180.1"/>
</dbReference>
<feature type="transmembrane region" description="Helical" evidence="6">
    <location>
        <begin position="321"/>
        <end position="339"/>
    </location>
</feature>
<keyword evidence="2" id="KW-1003">Cell membrane</keyword>
<organism evidence="7 8">
    <name type="scientific">Ferrimonas lipolytica</name>
    <dbReference type="NCBI Taxonomy" id="2724191"/>
    <lineage>
        <taxon>Bacteria</taxon>
        <taxon>Pseudomonadati</taxon>
        <taxon>Pseudomonadota</taxon>
        <taxon>Gammaproteobacteria</taxon>
        <taxon>Alteromonadales</taxon>
        <taxon>Ferrimonadaceae</taxon>
        <taxon>Ferrimonas</taxon>
    </lineage>
</organism>
<comment type="subcellular location">
    <subcellularLocation>
        <location evidence="1">Cell membrane</location>
        <topology evidence="1">Multi-pass membrane protein</topology>
    </subcellularLocation>
</comment>
<gene>
    <name evidence="7" type="ORF">HER31_09725</name>
</gene>
<evidence type="ECO:0000256" key="5">
    <source>
        <dbReference type="ARBA" id="ARBA00023136"/>
    </source>
</evidence>
<evidence type="ECO:0000256" key="3">
    <source>
        <dbReference type="ARBA" id="ARBA00022692"/>
    </source>
</evidence>
<feature type="transmembrane region" description="Helical" evidence="6">
    <location>
        <begin position="175"/>
        <end position="198"/>
    </location>
</feature>
<dbReference type="Pfam" id="PF03606">
    <property type="entry name" value="DcuC"/>
    <property type="match status" value="1"/>
</dbReference>
<evidence type="ECO:0000256" key="4">
    <source>
        <dbReference type="ARBA" id="ARBA00022989"/>
    </source>
</evidence>
<evidence type="ECO:0000313" key="8">
    <source>
        <dbReference type="Proteomes" id="UP000501602"/>
    </source>
</evidence>
<feature type="transmembrane region" description="Helical" evidence="6">
    <location>
        <begin position="450"/>
        <end position="470"/>
    </location>
</feature>
<dbReference type="PANTHER" id="PTHR43652:SF2">
    <property type="entry name" value="BASIC AMINO ACID ANTIPORTER YFCC-RELATED"/>
    <property type="match status" value="1"/>
</dbReference>
<accession>A0A6H1UES3</accession>
<keyword evidence="5 6" id="KW-0472">Membrane</keyword>
<keyword evidence="4 6" id="KW-1133">Transmembrane helix</keyword>
<feature type="transmembrane region" description="Helical" evidence="6">
    <location>
        <begin position="210"/>
        <end position="233"/>
    </location>
</feature>
<dbReference type="GO" id="GO:0005886">
    <property type="term" value="C:plasma membrane"/>
    <property type="evidence" value="ECO:0007669"/>
    <property type="project" value="UniProtKB-SubCell"/>
</dbReference>
<evidence type="ECO:0000313" key="7">
    <source>
        <dbReference type="EMBL" id="QIZ77129.1"/>
    </source>
</evidence>
<dbReference type="InterPro" id="IPR018385">
    <property type="entry name" value="C4_dicarb_anaerob_car-like"/>
</dbReference>
<dbReference type="InterPro" id="IPR051679">
    <property type="entry name" value="DASS-Related_Transporters"/>
</dbReference>
<name>A0A6H1UES3_9GAMM</name>
<dbReference type="KEGG" id="fes:HER31_09725"/>
<feature type="transmembrane region" description="Helical" evidence="6">
    <location>
        <begin position="127"/>
        <end position="145"/>
    </location>
</feature>
<keyword evidence="8" id="KW-1185">Reference proteome</keyword>
<dbReference type="Proteomes" id="UP000501602">
    <property type="component" value="Chromosome"/>
</dbReference>
<evidence type="ECO:0000256" key="2">
    <source>
        <dbReference type="ARBA" id="ARBA00022475"/>
    </source>
</evidence>
<feature type="transmembrane region" description="Helical" evidence="6">
    <location>
        <begin position="81"/>
        <end position="106"/>
    </location>
</feature>
<feature type="transmembrane region" description="Helical" evidence="6">
    <location>
        <begin position="420"/>
        <end position="438"/>
    </location>
</feature>
<evidence type="ECO:0000256" key="1">
    <source>
        <dbReference type="ARBA" id="ARBA00004651"/>
    </source>
</evidence>